<reference evidence="10" key="1">
    <citation type="journal article" date="2022" name="Cell">
        <title>Design, construction, and in vivo augmentation of a complex gut microbiome.</title>
        <authorList>
            <person name="Cheng A.G."/>
            <person name="Ho P.Y."/>
            <person name="Aranda-Diaz A."/>
            <person name="Jain S."/>
            <person name="Yu F.B."/>
            <person name="Meng X."/>
            <person name="Wang M."/>
            <person name="Iakiviak M."/>
            <person name="Nagashima K."/>
            <person name="Zhao A."/>
            <person name="Murugkar P."/>
            <person name="Patil A."/>
            <person name="Atabakhsh K."/>
            <person name="Weakley A."/>
            <person name="Yan J."/>
            <person name="Brumbaugh A.R."/>
            <person name="Higginbottom S."/>
            <person name="Dimas A."/>
            <person name="Shiver A.L."/>
            <person name="Deutschbauer A."/>
            <person name="Neff N."/>
            <person name="Sonnenburg J.L."/>
            <person name="Huang K.C."/>
            <person name="Fischbach M.A."/>
        </authorList>
    </citation>
    <scope>NUCLEOTIDE SEQUENCE</scope>
    <source>
        <strain evidence="10">AP11</strain>
    </source>
</reference>
<dbReference type="GeneID" id="82891366"/>
<evidence type="ECO:0000256" key="4">
    <source>
        <dbReference type="ARBA" id="ARBA00022723"/>
    </source>
</evidence>
<dbReference type="HAMAP" id="MF_00107">
    <property type="entry name" value="IspF"/>
    <property type="match status" value="1"/>
</dbReference>
<gene>
    <name evidence="7 10" type="primary">ispF</name>
    <name evidence="10" type="ORF">NQ491_06490</name>
</gene>
<dbReference type="NCBIfam" id="TIGR00151">
    <property type="entry name" value="ispF"/>
    <property type="match status" value="1"/>
</dbReference>
<comment type="similarity">
    <text evidence="7 8">Belongs to the IspF family.</text>
</comment>
<keyword evidence="11" id="KW-1185">Reference proteome</keyword>
<comment type="catalytic activity">
    <reaction evidence="1 7 8">
        <text>4-CDP-2-C-methyl-D-erythritol 2-phosphate = 2-C-methyl-D-erythritol 2,4-cyclic diphosphate + CMP</text>
        <dbReference type="Rhea" id="RHEA:23864"/>
        <dbReference type="ChEBI" id="CHEBI:57919"/>
        <dbReference type="ChEBI" id="CHEBI:58483"/>
        <dbReference type="ChEBI" id="CHEBI:60377"/>
        <dbReference type="EC" id="4.6.1.12"/>
    </reaction>
</comment>
<feature type="binding site" evidence="7">
    <location>
        <position position="11"/>
    </location>
    <ligand>
        <name>a divalent metal cation</name>
        <dbReference type="ChEBI" id="CHEBI:60240"/>
    </ligand>
</feature>
<sequence length="162" mass="17714">MNDFRIGHGYDVHALADGLPLRLGGVLIEHPRGCVAHSDGDALIHALCDALLGAAAMGDIGLHFPDTSERFKGIDSRILLRHTVEMLRDKGYRIGNVDCTLCLQRPKIKPYIAAMRETLAETMGIDPERVSVKATTTERLGFVGREEGVEAHAVALVYRETP</sequence>
<evidence type="ECO:0000313" key="10">
    <source>
        <dbReference type="EMBL" id="UWN56317.1"/>
    </source>
</evidence>
<keyword evidence="5 7" id="KW-0414">Isoprene biosynthesis</keyword>
<dbReference type="Proteomes" id="UP001059295">
    <property type="component" value="Chromosome"/>
</dbReference>
<organism evidence="10 11">
    <name type="scientific">Alistipes ihumii AP11</name>
    <dbReference type="NCBI Taxonomy" id="1211813"/>
    <lineage>
        <taxon>Bacteria</taxon>
        <taxon>Pseudomonadati</taxon>
        <taxon>Bacteroidota</taxon>
        <taxon>Bacteroidia</taxon>
        <taxon>Bacteroidales</taxon>
        <taxon>Rikenellaceae</taxon>
        <taxon>Alistipes</taxon>
    </lineage>
</organism>
<dbReference type="RefSeq" id="WP_019246105.1">
    <property type="nucleotide sequence ID" value="NZ_CAPH01000013.1"/>
</dbReference>
<feature type="domain" description="2-C-methyl-D-erythritol 2,4-cyclodiphosphate synthase" evidence="9">
    <location>
        <begin position="4"/>
        <end position="157"/>
    </location>
</feature>
<dbReference type="PROSITE" id="PS01350">
    <property type="entry name" value="ISPF"/>
    <property type="match status" value="1"/>
</dbReference>
<feature type="binding site" evidence="7">
    <location>
        <position position="145"/>
    </location>
    <ligand>
        <name>4-CDP-2-C-methyl-D-erythritol 2-phosphate</name>
        <dbReference type="ChEBI" id="CHEBI:57919"/>
    </ligand>
</feature>
<evidence type="ECO:0000256" key="2">
    <source>
        <dbReference type="ARBA" id="ARBA00004709"/>
    </source>
</evidence>
<dbReference type="InterPro" id="IPR003526">
    <property type="entry name" value="MECDP_synthase"/>
</dbReference>
<feature type="binding site" evidence="7">
    <location>
        <begin position="135"/>
        <end position="138"/>
    </location>
    <ligand>
        <name>4-CDP-2-C-methyl-D-erythritol 2-phosphate</name>
        <dbReference type="ChEBI" id="CHEBI:57919"/>
    </ligand>
</feature>
<evidence type="ECO:0000256" key="6">
    <source>
        <dbReference type="ARBA" id="ARBA00023239"/>
    </source>
</evidence>
<dbReference type="Pfam" id="PF02542">
    <property type="entry name" value="YgbB"/>
    <property type="match status" value="1"/>
</dbReference>
<evidence type="ECO:0000256" key="5">
    <source>
        <dbReference type="ARBA" id="ARBA00023229"/>
    </source>
</evidence>
<proteinExistence type="inferred from homology"/>
<evidence type="ECO:0000313" key="11">
    <source>
        <dbReference type="Proteomes" id="UP001059295"/>
    </source>
</evidence>
<feature type="binding site" evidence="7">
    <location>
        <position position="45"/>
    </location>
    <ligand>
        <name>a divalent metal cation</name>
        <dbReference type="ChEBI" id="CHEBI:60240"/>
    </ligand>
</feature>
<feature type="binding site" evidence="7">
    <location>
        <position position="13"/>
    </location>
    <ligand>
        <name>a divalent metal cation</name>
        <dbReference type="ChEBI" id="CHEBI:60240"/>
    </ligand>
</feature>
<keyword evidence="4 7" id="KW-0479">Metal-binding</keyword>
<feature type="binding site" evidence="7">
    <location>
        <position position="142"/>
    </location>
    <ligand>
        <name>4-CDP-2-C-methyl-D-erythritol 2-phosphate</name>
        <dbReference type="ChEBI" id="CHEBI:57919"/>
    </ligand>
</feature>
<comment type="pathway">
    <text evidence="2 7">Isoprenoid biosynthesis; isopentenyl diphosphate biosynthesis via DXP pathway; isopentenyl diphosphate from 1-deoxy-D-xylulose 5-phosphate: step 4/6.</text>
</comment>
<evidence type="ECO:0000256" key="7">
    <source>
        <dbReference type="HAMAP-Rule" id="MF_00107"/>
    </source>
</evidence>
<name>A0ABY5UW82_9BACT</name>
<feature type="binding site" evidence="7">
    <location>
        <begin position="37"/>
        <end position="38"/>
    </location>
    <ligand>
        <name>4-CDP-2-C-methyl-D-erythritol 2-phosphate</name>
        <dbReference type="ChEBI" id="CHEBI:57919"/>
    </ligand>
</feature>
<protein>
    <recommendedName>
        <fullName evidence="3 7">2-C-methyl-D-erythritol 2,4-cyclodiphosphate synthase</fullName>
        <shortName evidence="7">MECDP-synthase</shortName>
        <shortName evidence="7">MECPP-synthase</shortName>
        <shortName evidence="7">MECPS</shortName>
        <ecNumber evidence="3 7">4.6.1.12</ecNumber>
    </recommendedName>
</protein>
<feature type="site" description="Transition state stabilizer" evidence="7">
    <location>
        <position position="37"/>
    </location>
</feature>
<comment type="cofactor">
    <cofactor evidence="7">
        <name>a divalent metal cation</name>
        <dbReference type="ChEBI" id="CHEBI:60240"/>
    </cofactor>
    <text evidence="7">Binds 1 divalent metal cation per subunit.</text>
</comment>
<comment type="caution">
    <text evidence="7">Lacks conserved residue(s) required for the propagation of feature annotation.</text>
</comment>
<dbReference type="PANTHER" id="PTHR43181:SF1">
    <property type="entry name" value="2-C-METHYL-D-ERYTHRITOL 2,4-CYCLODIPHOSPHATE SYNTHASE, CHLOROPLASTIC"/>
    <property type="match status" value="1"/>
</dbReference>
<dbReference type="EC" id="4.6.1.12" evidence="3 7"/>
<dbReference type="CDD" id="cd00554">
    <property type="entry name" value="MECDP_synthase"/>
    <property type="match status" value="1"/>
</dbReference>
<evidence type="ECO:0000256" key="8">
    <source>
        <dbReference type="RuleBase" id="RU004395"/>
    </source>
</evidence>
<dbReference type="SUPFAM" id="SSF69765">
    <property type="entry name" value="IpsF-like"/>
    <property type="match status" value="1"/>
</dbReference>
<evidence type="ECO:0000256" key="3">
    <source>
        <dbReference type="ARBA" id="ARBA00012579"/>
    </source>
</evidence>
<feature type="site" description="Transition state stabilizer" evidence="7">
    <location>
        <position position="136"/>
    </location>
</feature>
<dbReference type="InterPro" id="IPR036571">
    <property type="entry name" value="MECDP_synthase_sf"/>
</dbReference>
<comment type="function">
    <text evidence="7">Involved in the biosynthesis of isopentenyl diphosphate (IPP) and dimethylallyl diphosphate (DMAPP), two major building blocks of isoprenoid compounds. Catalyzes the conversion of 4-diphosphocytidyl-2-C-methyl-D-erythritol 2-phosphate (CDP-ME2P) to 2-C-methyl-D-erythritol 2,4-cyclodiphosphate (ME-CPP) with a corresponding release of cytidine 5-monophosphate (CMP).</text>
</comment>
<dbReference type="EMBL" id="CP102294">
    <property type="protein sequence ID" value="UWN56317.1"/>
    <property type="molecule type" value="Genomic_DNA"/>
</dbReference>
<feature type="binding site" evidence="7">
    <location>
        <begin position="59"/>
        <end position="61"/>
    </location>
    <ligand>
        <name>4-CDP-2-C-methyl-D-erythritol 2-phosphate</name>
        <dbReference type="ChEBI" id="CHEBI:57919"/>
    </ligand>
</feature>
<dbReference type="GO" id="GO:0008685">
    <property type="term" value="F:2-C-methyl-D-erythritol 2,4-cyclodiphosphate synthase activity"/>
    <property type="evidence" value="ECO:0007669"/>
    <property type="project" value="UniProtKB-EC"/>
</dbReference>
<evidence type="ECO:0000256" key="1">
    <source>
        <dbReference type="ARBA" id="ARBA00000200"/>
    </source>
</evidence>
<dbReference type="Gene3D" id="3.30.1330.50">
    <property type="entry name" value="2-C-methyl-D-erythritol 2,4-cyclodiphosphate synthase"/>
    <property type="match status" value="1"/>
</dbReference>
<evidence type="ECO:0000259" key="9">
    <source>
        <dbReference type="Pfam" id="PF02542"/>
    </source>
</evidence>
<dbReference type="InterPro" id="IPR020555">
    <property type="entry name" value="MECDP_synthase_CS"/>
</dbReference>
<feature type="binding site" evidence="7">
    <location>
        <begin position="11"/>
        <end position="13"/>
    </location>
    <ligand>
        <name>4-CDP-2-C-methyl-D-erythritol 2-phosphate</name>
        <dbReference type="ChEBI" id="CHEBI:57919"/>
    </ligand>
</feature>
<dbReference type="PANTHER" id="PTHR43181">
    <property type="entry name" value="2-C-METHYL-D-ERYTHRITOL 2,4-CYCLODIPHOSPHATE SYNTHASE, CHLOROPLASTIC"/>
    <property type="match status" value="1"/>
</dbReference>
<comment type="subunit">
    <text evidence="7">Homotrimer.</text>
</comment>
<keyword evidence="6 7" id="KW-0456">Lyase</keyword>
<accession>A0ABY5UW82</accession>